<reference evidence="3" key="1">
    <citation type="journal article" date="2011" name="PLoS Genet.">
        <title>Genomic analysis of the necrotrophic fungal pathogens Sclerotinia sclerotiorum and Botrytis cinerea.</title>
        <authorList>
            <person name="Amselem J."/>
            <person name="Cuomo C.A."/>
            <person name="van Kan J.A."/>
            <person name="Viaud M."/>
            <person name="Benito E.P."/>
            <person name="Couloux A."/>
            <person name="Coutinho P.M."/>
            <person name="de Vries R.P."/>
            <person name="Dyer P.S."/>
            <person name="Fillinger S."/>
            <person name="Fournier E."/>
            <person name="Gout L."/>
            <person name="Hahn M."/>
            <person name="Kohn L."/>
            <person name="Lapalu N."/>
            <person name="Plummer K.M."/>
            <person name="Pradier J.M."/>
            <person name="Quevillon E."/>
            <person name="Sharon A."/>
            <person name="Simon A."/>
            <person name="ten Have A."/>
            <person name="Tudzynski B."/>
            <person name="Tudzynski P."/>
            <person name="Wincker P."/>
            <person name="Andrew M."/>
            <person name="Anthouard V."/>
            <person name="Beever R.E."/>
            <person name="Beffa R."/>
            <person name="Benoit I."/>
            <person name="Bouzid O."/>
            <person name="Brault B."/>
            <person name="Chen Z."/>
            <person name="Choquer M."/>
            <person name="Collemare J."/>
            <person name="Cotton P."/>
            <person name="Danchin E.G."/>
            <person name="Da Silva C."/>
            <person name="Gautier A."/>
            <person name="Giraud C."/>
            <person name="Giraud T."/>
            <person name="Gonzalez C."/>
            <person name="Grossetete S."/>
            <person name="Guldener U."/>
            <person name="Henrissat B."/>
            <person name="Howlett B.J."/>
            <person name="Kodira C."/>
            <person name="Kretschmer M."/>
            <person name="Lappartient A."/>
            <person name="Leroch M."/>
            <person name="Levis C."/>
            <person name="Mauceli E."/>
            <person name="Neuveglise C."/>
            <person name="Oeser B."/>
            <person name="Pearson M."/>
            <person name="Poulain J."/>
            <person name="Poussereau N."/>
            <person name="Quesneville H."/>
            <person name="Rascle C."/>
            <person name="Schumacher J."/>
            <person name="Segurens B."/>
            <person name="Sexton A."/>
            <person name="Silva E."/>
            <person name="Sirven C."/>
            <person name="Soanes D.M."/>
            <person name="Talbot N.J."/>
            <person name="Templeton M."/>
            <person name="Yandava C."/>
            <person name="Yarden O."/>
            <person name="Zeng Q."/>
            <person name="Rollins J.A."/>
            <person name="Lebrun M.H."/>
            <person name="Dickman M."/>
        </authorList>
    </citation>
    <scope>NUCLEOTIDE SEQUENCE [LARGE SCALE GENOMIC DNA]</scope>
    <source>
        <strain evidence="3">T4</strain>
    </source>
</reference>
<dbReference type="HOGENOM" id="CLU_2922366_0_0_1"/>
<feature type="region of interest" description="Disordered" evidence="1">
    <location>
        <begin position="1"/>
        <end position="26"/>
    </location>
</feature>
<dbReference type="EMBL" id="FQ790293">
    <property type="protein sequence ID" value="CCD48376.1"/>
    <property type="molecule type" value="Genomic_DNA"/>
</dbReference>
<sequence>MITLTLKPSWQTGRQEGTDAVKTTSCTKRVSEPTVIRESEQSKIKEDLRFRILDYDWRSHG</sequence>
<gene>
    <name evidence="2" type="ORF">BofuT4_uP107600.1</name>
</gene>
<evidence type="ECO:0000313" key="3">
    <source>
        <dbReference type="Proteomes" id="UP000008177"/>
    </source>
</evidence>
<name>G2Y6X4_BOTF4</name>
<organism evidence="2 3">
    <name type="scientific">Botryotinia fuckeliana (strain T4)</name>
    <name type="common">Noble rot fungus</name>
    <name type="synonym">Botrytis cinerea</name>
    <dbReference type="NCBI Taxonomy" id="999810"/>
    <lineage>
        <taxon>Eukaryota</taxon>
        <taxon>Fungi</taxon>
        <taxon>Dikarya</taxon>
        <taxon>Ascomycota</taxon>
        <taxon>Pezizomycotina</taxon>
        <taxon>Leotiomycetes</taxon>
        <taxon>Helotiales</taxon>
        <taxon>Sclerotiniaceae</taxon>
        <taxon>Botrytis</taxon>
    </lineage>
</organism>
<dbReference type="AlphaFoldDB" id="G2Y6X4"/>
<accession>G2Y6X4</accession>
<dbReference type="InParanoid" id="G2Y6X4"/>
<evidence type="ECO:0000256" key="1">
    <source>
        <dbReference type="SAM" id="MobiDB-lite"/>
    </source>
</evidence>
<protein>
    <submittedName>
        <fullName evidence="2">Uncharacterized protein</fullName>
    </submittedName>
</protein>
<dbReference type="Proteomes" id="UP000008177">
    <property type="component" value="Unplaced contigs"/>
</dbReference>
<evidence type="ECO:0000313" key="2">
    <source>
        <dbReference type="EMBL" id="CCD48376.1"/>
    </source>
</evidence>
<proteinExistence type="predicted"/>